<feature type="transmembrane region" description="Helical" evidence="4">
    <location>
        <begin position="198"/>
        <end position="215"/>
    </location>
</feature>
<dbReference type="PANTHER" id="PTHR11635:SF152">
    <property type="entry name" value="CAMP-DEPENDENT PROTEIN KINASE TYPE I REGULATORY SUBUNIT-RELATED"/>
    <property type="match status" value="1"/>
</dbReference>
<dbReference type="GO" id="GO:0030552">
    <property type="term" value="F:cAMP binding"/>
    <property type="evidence" value="ECO:0007669"/>
    <property type="project" value="TreeGrafter"/>
</dbReference>
<evidence type="ECO:0000259" key="5">
    <source>
        <dbReference type="PROSITE" id="PS50042"/>
    </source>
</evidence>
<dbReference type="OrthoDB" id="9766267at2"/>
<feature type="transmembrane region" description="Helical" evidence="4">
    <location>
        <begin position="489"/>
        <end position="507"/>
    </location>
</feature>
<protein>
    <submittedName>
        <fullName evidence="6">Cyclic nucleotide-binding domain-containing protein</fullName>
    </submittedName>
</protein>
<dbReference type="PRINTS" id="PR00103">
    <property type="entry name" value="CAMPKINASE"/>
</dbReference>
<evidence type="ECO:0000256" key="3">
    <source>
        <dbReference type="ARBA" id="ARBA00023159"/>
    </source>
</evidence>
<reference evidence="6 7" key="1">
    <citation type="submission" date="2019-05" db="EMBL/GenBank/DDBJ databases">
        <title>We sequenced the genome of Paenibacillus hemerocallicola KCTC 33185 for further insight into its adaptation and study the phylogeny of Paenibacillus.</title>
        <authorList>
            <person name="Narsing Rao M.P."/>
        </authorList>
    </citation>
    <scope>NUCLEOTIDE SEQUENCE [LARGE SCALE GENOMIC DNA]</scope>
    <source>
        <strain evidence="6 7">KCTC 33185</strain>
    </source>
</reference>
<feature type="transmembrane region" description="Helical" evidence="4">
    <location>
        <begin position="436"/>
        <end position="469"/>
    </location>
</feature>
<dbReference type="PROSITE" id="PS50042">
    <property type="entry name" value="CNMP_BINDING_3"/>
    <property type="match status" value="1"/>
</dbReference>
<dbReference type="AlphaFoldDB" id="A0A5C4TGM1"/>
<dbReference type="InterPro" id="IPR028081">
    <property type="entry name" value="Leu-bd"/>
</dbReference>
<dbReference type="Proteomes" id="UP000307943">
    <property type="component" value="Unassembled WGS sequence"/>
</dbReference>
<dbReference type="PROSITE" id="PS00889">
    <property type="entry name" value="CNMP_BINDING_2"/>
    <property type="match status" value="1"/>
</dbReference>
<feature type="transmembrane region" description="Helical" evidence="4">
    <location>
        <begin position="595"/>
        <end position="615"/>
    </location>
</feature>
<dbReference type="SMART" id="SM00100">
    <property type="entry name" value="cNMP"/>
    <property type="match status" value="1"/>
</dbReference>
<dbReference type="Gene3D" id="2.60.120.10">
    <property type="entry name" value="Jelly Rolls"/>
    <property type="match status" value="1"/>
</dbReference>
<keyword evidence="7" id="KW-1185">Reference proteome</keyword>
<dbReference type="InterPro" id="IPR014710">
    <property type="entry name" value="RmlC-like_jellyroll"/>
</dbReference>
<keyword evidence="4" id="KW-1133">Transmembrane helix</keyword>
<dbReference type="GO" id="GO:0005952">
    <property type="term" value="C:cAMP-dependent protein kinase complex"/>
    <property type="evidence" value="ECO:0007669"/>
    <property type="project" value="InterPro"/>
</dbReference>
<organism evidence="6 7">
    <name type="scientific">Paenibacillus hemerocallicola</name>
    <dbReference type="NCBI Taxonomy" id="1172614"/>
    <lineage>
        <taxon>Bacteria</taxon>
        <taxon>Bacillati</taxon>
        <taxon>Bacillota</taxon>
        <taxon>Bacilli</taxon>
        <taxon>Bacillales</taxon>
        <taxon>Paenibacillaceae</taxon>
        <taxon>Paenibacillus</taxon>
    </lineage>
</organism>
<proteinExistence type="inferred from homology"/>
<dbReference type="GO" id="GO:0004862">
    <property type="term" value="F:cAMP-dependent protein kinase inhibitor activity"/>
    <property type="evidence" value="ECO:0007669"/>
    <property type="project" value="TreeGrafter"/>
</dbReference>
<dbReference type="InterPro" id="IPR028082">
    <property type="entry name" value="Peripla_BP_I"/>
</dbReference>
<dbReference type="Gene3D" id="3.40.50.2300">
    <property type="match status" value="2"/>
</dbReference>
<keyword evidence="2" id="KW-0732">Signal</keyword>
<dbReference type="GO" id="GO:0034236">
    <property type="term" value="F:protein kinase A catalytic subunit binding"/>
    <property type="evidence" value="ECO:0007669"/>
    <property type="project" value="TreeGrafter"/>
</dbReference>
<name>A0A5C4TGM1_9BACL</name>
<dbReference type="EMBL" id="VDCQ01000003">
    <property type="protein sequence ID" value="TNJ67796.1"/>
    <property type="molecule type" value="Genomic_DNA"/>
</dbReference>
<dbReference type="InterPro" id="IPR050503">
    <property type="entry name" value="cAMP-dep_PK_reg_su-like"/>
</dbReference>
<dbReference type="PANTHER" id="PTHR11635">
    <property type="entry name" value="CAMP-DEPENDENT PROTEIN KINASE REGULATORY CHAIN"/>
    <property type="match status" value="1"/>
</dbReference>
<dbReference type="SUPFAM" id="SSF53822">
    <property type="entry name" value="Periplasmic binding protein-like I"/>
    <property type="match status" value="1"/>
</dbReference>
<feature type="domain" description="Cyclic nucleotide-binding" evidence="5">
    <location>
        <begin position="18"/>
        <end position="120"/>
    </location>
</feature>
<evidence type="ECO:0000256" key="4">
    <source>
        <dbReference type="SAM" id="Phobius"/>
    </source>
</evidence>
<comment type="similarity">
    <text evidence="1">Belongs to the leucine-binding protein family.</text>
</comment>
<evidence type="ECO:0000256" key="2">
    <source>
        <dbReference type="ARBA" id="ARBA00022729"/>
    </source>
</evidence>
<keyword evidence="4" id="KW-0812">Transmembrane</keyword>
<gene>
    <name evidence="6" type="ORF">FE784_03350</name>
</gene>
<dbReference type="InterPro" id="IPR018490">
    <property type="entry name" value="cNMP-bd_dom_sf"/>
</dbReference>
<dbReference type="Pfam" id="PF00027">
    <property type="entry name" value="cNMP_binding"/>
    <property type="match status" value="1"/>
</dbReference>
<evidence type="ECO:0000313" key="7">
    <source>
        <dbReference type="Proteomes" id="UP000307943"/>
    </source>
</evidence>
<feature type="transmembrane region" description="Helical" evidence="4">
    <location>
        <begin position="355"/>
        <end position="377"/>
    </location>
</feature>
<comment type="caution">
    <text evidence="6">The sequence shown here is derived from an EMBL/GenBank/DDBJ whole genome shotgun (WGS) entry which is preliminary data.</text>
</comment>
<feature type="transmembrane region" description="Helical" evidence="4">
    <location>
        <begin position="519"/>
        <end position="539"/>
    </location>
</feature>
<feature type="transmembrane region" description="Helical" evidence="4">
    <location>
        <begin position="383"/>
        <end position="400"/>
    </location>
</feature>
<evidence type="ECO:0000256" key="1">
    <source>
        <dbReference type="ARBA" id="ARBA00010062"/>
    </source>
</evidence>
<dbReference type="CDD" id="cd00038">
    <property type="entry name" value="CAP_ED"/>
    <property type="match status" value="1"/>
</dbReference>
<dbReference type="InterPro" id="IPR000595">
    <property type="entry name" value="cNMP-bd_dom"/>
</dbReference>
<feature type="transmembrane region" description="Helical" evidence="4">
    <location>
        <begin position="227"/>
        <end position="257"/>
    </location>
</feature>
<evidence type="ECO:0000313" key="6">
    <source>
        <dbReference type="EMBL" id="TNJ67796.1"/>
    </source>
</evidence>
<dbReference type="InterPro" id="IPR018488">
    <property type="entry name" value="cNMP-bd_CS"/>
</dbReference>
<dbReference type="GO" id="GO:0005829">
    <property type="term" value="C:cytosol"/>
    <property type="evidence" value="ECO:0007669"/>
    <property type="project" value="TreeGrafter"/>
</dbReference>
<sequence length="961" mass="102791">MEGDICCLNKLTFLEIPLFEGLDRVHKAALLQEFTQLSYCKGDLLFEEGEFGDSLYIVMQGKARIYLGSGTNETTLAILGEKEYFGEMALLTGDPRSASARAESDLVVLKLIKESFDRILYEHNALAVQFAGILAKRLARVNRQSSSEGLTRDDPAISESMLSEEIRSTSAATDARPSEYRGEVSIEADRWRSPLSRALCMTVSLISGLLTYYAMRAGGEPNTVCALGAIGITALLLTACGVASLPLVSVLMGAAAVSLPGVEFEYGRGIAAASAPLLTALALTMSAQAMYRSGVVQRLLLALALRFQNKGKRYGAMIEIMSALSVLLLPSSRLRSDAFALLQIKDRERRHADAYSLLFIQSSSLCWFAMALIPGALADNYGFSHWMMAALPLVAVMFLYNTAKSFMKREGELFAPDPAILSAQLSIMGSWSIKETAALIIMLGGGLAMVLAPWLGISLLGISLLMVLALTVCGLMSKTIAGEVKYEPYIVFALLVGVAGLYEGSGMQHLTAGWISHHMSAAGALVALFAVVLLLSRFIPPMMAIFAGMICIGTGSVVAGASPAQAAVVVVLASQLQYDRLFTMKTWNQIMLNKIVPACLAVLLAIPLWHWTAAWTEMPVPSSAPALLAGDSAAPEVPFAVILPGEASAAASIKQGVELAVADLKLSSDLPPLKLRPDYRGNGEAGRIEDPAPAPVFAIAAAQTDSANRQGLPAIILNGALAAADRSVALAPSPEVYAKEVADLLVRQGYDKVAIYYEDSNPGKQFAAALEKAADQRGKLVVDRLTRIPARTALINASNRWRILETEAVIVYDSSGEATSEISAGLEASGAQYPLIAGPSIPGTDFLLAYKGEVYGYSDFDVNADRLRTAAFAERYRSAYGTAPSRMAAAAYDAVRLIAMSAGLAAAAEPDPMYEALEGIGPWEGVVRTYNFKSRDEADNGKLVQIFSLTPKYWRTEGTTR</sequence>
<dbReference type="SUPFAM" id="SSF51206">
    <property type="entry name" value="cAMP-binding domain-like"/>
    <property type="match status" value="1"/>
</dbReference>
<keyword evidence="4" id="KW-0472">Membrane</keyword>
<accession>A0A5C4TGM1</accession>
<keyword evidence="3" id="KW-0010">Activator</keyword>
<dbReference type="Pfam" id="PF13458">
    <property type="entry name" value="Peripla_BP_6"/>
    <property type="match status" value="1"/>
</dbReference>
<feature type="transmembrane region" description="Helical" evidence="4">
    <location>
        <begin position="545"/>
        <end position="574"/>
    </location>
</feature>